<dbReference type="PANTHER" id="PTHR32089:SF112">
    <property type="entry name" value="LYSOZYME-LIKE PROTEIN-RELATED"/>
    <property type="match status" value="1"/>
</dbReference>
<gene>
    <name evidence="11" type="ORF">EIZ48_11200</name>
</gene>
<dbReference type="Pfam" id="PF00672">
    <property type="entry name" value="HAMP"/>
    <property type="match status" value="1"/>
</dbReference>
<keyword evidence="7" id="KW-0472">Membrane</keyword>
<dbReference type="SMART" id="SM00283">
    <property type="entry name" value="MA"/>
    <property type="match status" value="1"/>
</dbReference>
<evidence type="ECO:0000256" key="6">
    <source>
        <dbReference type="SAM" id="MobiDB-lite"/>
    </source>
</evidence>
<proteinExistence type="inferred from homology"/>
<dbReference type="InterPro" id="IPR000727">
    <property type="entry name" value="T_SNARE_dom"/>
</dbReference>
<evidence type="ECO:0000256" key="1">
    <source>
        <dbReference type="ARBA" id="ARBA00004429"/>
    </source>
</evidence>
<dbReference type="PROSITE" id="PS50192">
    <property type="entry name" value="T_SNARE"/>
    <property type="match status" value="1"/>
</dbReference>
<feature type="domain" description="HAMP" evidence="10">
    <location>
        <begin position="327"/>
        <end position="379"/>
    </location>
</feature>
<feature type="transmembrane region" description="Helical" evidence="7">
    <location>
        <begin position="305"/>
        <end position="326"/>
    </location>
</feature>
<feature type="domain" description="T-SNARE coiled-coil homology" evidence="9">
    <location>
        <begin position="571"/>
        <end position="633"/>
    </location>
</feature>
<keyword evidence="3 5" id="KW-0807">Transducer</keyword>
<name>A0ABW9YH97_9GAMM</name>
<protein>
    <submittedName>
        <fullName evidence="11">Methyl-accepting chemotaxis protein</fullName>
    </submittedName>
</protein>
<evidence type="ECO:0000256" key="5">
    <source>
        <dbReference type="PROSITE-ProRule" id="PRU00284"/>
    </source>
</evidence>
<evidence type="ECO:0000259" key="10">
    <source>
        <dbReference type="PROSITE" id="PS50885"/>
    </source>
</evidence>
<evidence type="ECO:0000259" key="9">
    <source>
        <dbReference type="PROSITE" id="PS50192"/>
    </source>
</evidence>
<dbReference type="Gene3D" id="6.10.340.10">
    <property type="match status" value="1"/>
</dbReference>
<feature type="transmembrane region" description="Helical" evidence="7">
    <location>
        <begin position="21"/>
        <end position="42"/>
    </location>
</feature>
<feature type="region of interest" description="Disordered" evidence="6">
    <location>
        <begin position="629"/>
        <end position="656"/>
    </location>
</feature>
<dbReference type="SMART" id="SM00304">
    <property type="entry name" value="HAMP"/>
    <property type="match status" value="1"/>
</dbReference>
<reference evidence="11 12" key="1">
    <citation type="journal article" date="2017" name="Int. J. Syst. Evol. Microbiol.">
        <title>Photobacterium alginatilyticum sp. nov., a marine bacterium isolated from bottom seawater.</title>
        <authorList>
            <person name="Wang X."/>
            <person name="Wang Y."/>
            <person name="Yang X."/>
            <person name="Sun H."/>
            <person name="Li B."/>
            <person name="Zhang X.H."/>
        </authorList>
    </citation>
    <scope>NUCLEOTIDE SEQUENCE [LARGE SCALE GENOMIC DNA]</scope>
    <source>
        <strain evidence="11 12">P03D4</strain>
    </source>
</reference>
<accession>A0ABW9YH97</accession>
<keyword evidence="7" id="KW-0812">Transmembrane</keyword>
<comment type="similarity">
    <text evidence="4">Belongs to the methyl-accepting chemotaxis (MCP) protein family.</text>
</comment>
<dbReference type="EMBL" id="RSEJ01000010">
    <property type="protein sequence ID" value="NBI53146.1"/>
    <property type="molecule type" value="Genomic_DNA"/>
</dbReference>
<keyword evidence="2" id="KW-1003">Cell membrane</keyword>
<evidence type="ECO:0000259" key="8">
    <source>
        <dbReference type="PROSITE" id="PS50111"/>
    </source>
</evidence>
<feature type="domain" description="Methyl-accepting transducer" evidence="8">
    <location>
        <begin position="384"/>
        <end position="620"/>
    </location>
</feature>
<keyword evidence="12" id="KW-1185">Reference proteome</keyword>
<dbReference type="PROSITE" id="PS50111">
    <property type="entry name" value="CHEMOTAXIS_TRANSDUC_2"/>
    <property type="match status" value="1"/>
</dbReference>
<dbReference type="PROSITE" id="PS50885">
    <property type="entry name" value="HAMP"/>
    <property type="match status" value="1"/>
</dbReference>
<evidence type="ECO:0000256" key="4">
    <source>
        <dbReference type="ARBA" id="ARBA00029447"/>
    </source>
</evidence>
<dbReference type="Gene3D" id="1.10.287.950">
    <property type="entry name" value="Methyl-accepting chemotaxis protein"/>
    <property type="match status" value="1"/>
</dbReference>
<feature type="compositionally biased region" description="Polar residues" evidence="6">
    <location>
        <begin position="633"/>
        <end position="649"/>
    </location>
</feature>
<evidence type="ECO:0000313" key="12">
    <source>
        <dbReference type="Proteomes" id="UP000738517"/>
    </source>
</evidence>
<keyword evidence="7" id="KW-1133">Transmembrane helix</keyword>
<dbReference type="CDD" id="cd11386">
    <property type="entry name" value="MCP_signal"/>
    <property type="match status" value="1"/>
</dbReference>
<dbReference type="PANTHER" id="PTHR32089">
    <property type="entry name" value="METHYL-ACCEPTING CHEMOTAXIS PROTEIN MCPB"/>
    <property type="match status" value="1"/>
</dbReference>
<dbReference type="InterPro" id="IPR004089">
    <property type="entry name" value="MCPsignal_dom"/>
</dbReference>
<evidence type="ECO:0000256" key="3">
    <source>
        <dbReference type="ARBA" id="ARBA00023224"/>
    </source>
</evidence>
<sequence length="656" mass="71311">MSRSKRSPLWRFTRWSLKTKLIIAFMLVGIIPASITTMIATFQSNLDIESKVSLKLEAINTLKRNQVNNYFTEREADLNILAHLIPQLDEEAYDSFFSNYISKYHYHDLFLIDEDGTIFYSVTKEPDYLTNILNGKYADSNLGSLVKQVKRSGRYGIVDYHPYAPSNGDPAAFIAKPVDGTDMVVALQLSQAGLHRIMAVRDGMGETGESYLVGDDKLMRSDSFLDLAAHSMKASFAGTVEDNGVDSEAVNRALTGQQGVDILVSYNGGKVLSAYDVIDIGDFRWAIISEVDVAEAFSSVKHTTFISGLLIVISSIVVFLLGLYIARKIAMPIIAAARVAQKVAGGDLSHNIQVDAFDEVGKLQTSLDQMLLNLRAMVSHLTDVASQQGTTADELAAVTQQTTTAVSEQQVQTAKAVKATKEIGSTIREIAATSATASGVCEDVLVKAKEGAGHIENTYNSLIQLGETTQSTSEQIVKLRQDTEQIVNVLAVIKQIAEQTNLLALNAAIEAARAGDHGRGFAVVADEVRRLALSTQQSTSEIEGIIETIVGGADAAVQTMETNVEQTNQVQQIASQANEVNSMLSQEVGGIFDMVVQIAAATEQQTTSIDDIAHNIEYIDRRAAETERATRNIADSSSELSRMSHTLNAETHKFTL</sequence>
<dbReference type="RefSeq" id="WP_160651110.1">
    <property type="nucleotide sequence ID" value="NZ_RSEJ01000010.1"/>
</dbReference>
<keyword evidence="2" id="KW-0997">Cell inner membrane</keyword>
<dbReference type="InterPro" id="IPR003660">
    <property type="entry name" value="HAMP_dom"/>
</dbReference>
<evidence type="ECO:0000313" key="11">
    <source>
        <dbReference type="EMBL" id="NBI53146.1"/>
    </source>
</evidence>
<organism evidence="11 12">
    <name type="scientific">Photobacterium alginatilyticum</name>
    <dbReference type="NCBI Taxonomy" id="1775171"/>
    <lineage>
        <taxon>Bacteria</taxon>
        <taxon>Pseudomonadati</taxon>
        <taxon>Pseudomonadota</taxon>
        <taxon>Gammaproteobacteria</taxon>
        <taxon>Vibrionales</taxon>
        <taxon>Vibrionaceae</taxon>
        <taxon>Photobacterium</taxon>
    </lineage>
</organism>
<dbReference type="SUPFAM" id="SSF58104">
    <property type="entry name" value="Methyl-accepting chemotaxis protein (MCP) signaling domain"/>
    <property type="match status" value="1"/>
</dbReference>
<evidence type="ECO:0000256" key="2">
    <source>
        <dbReference type="ARBA" id="ARBA00022519"/>
    </source>
</evidence>
<evidence type="ECO:0000256" key="7">
    <source>
        <dbReference type="SAM" id="Phobius"/>
    </source>
</evidence>
<comment type="subcellular location">
    <subcellularLocation>
        <location evidence="1">Cell inner membrane</location>
        <topology evidence="1">Multi-pass membrane protein</topology>
    </subcellularLocation>
</comment>
<dbReference type="Proteomes" id="UP000738517">
    <property type="component" value="Unassembled WGS sequence"/>
</dbReference>
<comment type="caution">
    <text evidence="11">The sequence shown here is derived from an EMBL/GenBank/DDBJ whole genome shotgun (WGS) entry which is preliminary data.</text>
</comment>
<dbReference type="CDD" id="cd06225">
    <property type="entry name" value="HAMP"/>
    <property type="match status" value="1"/>
</dbReference>
<dbReference type="Pfam" id="PF00015">
    <property type="entry name" value="MCPsignal"/>
    <property type="match status" value="1"/>
</dbReference>